<comment type="cofactor">
    <cofactor evidence="7">
        <name>Mn(2+)</name>
        <dbReference type="ChEBI" id="CHEBI:29035"/>
    </cofactor>
    <cofactor evidence="7">
        <name>Ni(2+)</name>
        <dbReference type="ChEBI" id="CHEBI:49786"/>
    </cofactor>
</comment>
<comment type="catalytic activity">
    <reaction evidence="1 7">
        <text>beta-D-fructose 1-phosphate + H2O = D-fructose + phosphate</text>
        <dbReference type="Rhea" id="RHEA:35603"/>
        <dbReference type="ChEBI" id="CHEBI:15377"/>
        <dbReference type="ChEBI" id="CHEBI:37721"/>
        <dbReference type="ChEBI" id="CHEBI:43474"/>
        <dbReference type="ChEBI" id="CHEBI:138881"/>
    </reaction>
</comment>
<dbReference type="EC" id="3.1.3.-" evidence="7"/>
<proteinExistence type="inferred from homology"/>
<keyword evidence="11" id="KW-1185">Reference proteome</keyword>
<evidence type="ECO:0000256" key="6">
    <source>
        <dbReference type="ARBA" id="ARBA00048809"/>
    </source>
</evidence>
<accession>A0AAD3DHF6</accession>
<comment type="domain">
    <text evidence="7">Subfamily III proteins have a conserved RTxK motif about 40-50 residues from the C-terminus; the threonine may be replaced by serine or cysteine.</text>
</comment>
<feature type="non-terminal residue" evidence="10">
    <location>
        <position position="1"/>
    </location>
</feature>
<evidence type="ECO:0000256" key="1">
    <source>
        <dbReference type="ARBA" id="ARBA00001326"/>
    </source>
</evidence>
<evidence type="ECO:0000313" key="10">
    <source>
        <dbReference type="EMBL" id="GFR41894.1"/>
    </source>
</evidence>
<dbReference type="AlphaFoldDB" id="A0AAD3DHF6"/>
<sequence>AGCAAAAAAAAAAGAGADSGNTTTSSPTSGEVGGRCVRIDLVLDNSGLELFSDLCLADLLLEAGVVDQVILHGKPIPWFVSDTLEGDLRDLLASCCDERTTQDEGAGTGAPASSSCSPSSPSSSWPSSSSSSSSASWQDVRHLAVRWRSYLDSGRWQWRAHPFWCTPAPFCWMKAVAPDLYDSFANGNSDLIIFKGDLNYRKLTHDCRWPHTTPFQEALQGFRPAPLVALRTLKADVVAGLAPGLSQRLSTADPDWLVNGKWGMVQAAL</sequence>
<comment type="caution">
    <text evidence="10">The sequence shown here is derived from an EMBL/GenBank/DDBJ whole genome shotgun (WGS) entry which is preliminary data.</text>
</comment>
<dbReference type="PANTHER" id="PTHR12260:SF6">
    <property type="entry name" value="DAMAGE-CONTROL PHOSPHATASE ARMT1"/>
    <property type="match status" value="1"/>
</dbReference>
<dbReference type="GO" id="GO:0016791">
    <property type="term" value="F:phosphatase activity"/>
    <property type="evidence" value="ECO:0007669"/>
    <property type="project" value="TreeGrafter"/>
</dbReference>
<protein>
    <recommendedName>
        <fullName evidence="7">Sugar phosphate phosphatase</fullName>
        <ecNumber evidence="7">3.1.3.-</ecNumber>
    </recommendedName>
</protein>
<dbReference type="InterPro" id="IPR039763">
    <property type="entry name" value="ARMT1"/>
</dbReference>
<evidence type="ECO:0000256" key="8">
    <source>
        <dbReference type="SAM" id="MobiDB-lite"/>
    </source>
</evidence>
<dbReference type="InterPro" id="IPR002791">
    <property type="entry name" value="ARMT1-like_metal-bd"/>
</dbReference>
<dbReference type="Proteomes" id="UP001054857">
    <property type="component" value="Unassembled WGS sequence"/>
</dbReference>
<keyword evidence="3 7" id="KW-0479">Metal-binding</keyword>
<feature type="domain" description="Damage-control phosphatase ARMT1-like metal-binding" evidence="9">
    <location>
        <begin position="37"/>
        <end position="246"/>
    </location>
</feature>
<feature type="region of interest" description="Disordered" evidence="8">
    <location>
        <begin position="102"/>
        <end position="134"/>
    </location>
</feature>
<evidence type="ECO:0000256" key="3">
    <source>
        <dbReference type="ARBA" id="ARBA00022723"/>
    </source>
</evidence>
<reference evidence="10 11" key="1">
    <citation type="journal article" date="2021" name="Sci. Rep.">
        <title>Genome sequencing of the multicellular alga Astrephomene provides insights into convergent evolution of germ-soma differentiation.</title>
        <authorList>
            <person name="Yamashita S."/>
            <person name="Yamamoto K."/>
            <person name="Matsuzaki R."/>
            <person name="Suzuki S."/>
            <person name="Yamaguchi H."/>
            <person name="Hirooka S."/>
            <person name="Minakuchi Y."/>
            <person name="Miyagishima S."/>
            <person name="Kawachi M."/>
            <person name="Toyoda A."/>
            <person name="Nozaki H."/>
        </authorList>
    </citation>
    <scope>NUCLEOTIDE SEQUENCE [LARGE SCALE GENOMIC DNA]</scope>
    <source>
        <strain evidence="10 11">NIES-4017</strain>
    </source>
</reference>
<keyword evidence="4 7" id="KW-0378">Hydrolase</keyword>
<evidence type="ECO:0000256" key="2">
    <source>
        <dbReference type="ARBA" id="ARBA00009519"/>
    </source>
</evidence>
<comment type="catalytic activity">
    <reaction evidence="6 7">
        <text>beta-D-fructose 6-phosphate = dihydroxyacetone + D-glyceraldehyde 3-phosphate</text>
        <dbReference type="Rhea" id="RHEA:28002"/>
        <dbReference type="ChEBI" id="CHEBI:16016"/>
        <dbReference type="ChEBI" id="CHEBI:57634"/>
        <dbReference type="ChEBI" id="CHEBI:59776"/>
    </reaction>
</comment>
<evidence type="ECO:0000256" key="5">
    <source>
        <dbReference type="ARBA" id="ARBA00023211"/>
    </source>
</evidence>
<dbReference type="InterPro" id="IPR036075">
    <property type="entry name" value="ARMT-1-like_metal-bd_sf"/>
</dbReference>
<evidence type="ECO:0000256" key="7">
    <source>
        <dbReference type="RuleBase" id="RU367030"/>
    </source>
</evidence>
<dbReference type="EMBL" id="BMAR01000002">
    <property type="protein sequence ID" value="GFR41894.1"/>
    <property type="molecule type" value="Genomic_DNA"/>
</dbReference>
<dbReference type="PANTHER" id="PTHR12260">
    <property type="entry name" value="DAMAGE-CONTROL PHOSPHATASE ARMT1"/>
    <property type="match status" value="1"/>
</dbReference>
<dbReference type="GO" id="GO:0005634">
    <property type="term" value="C:nucleus"/>
    <property type="evidence" value="ECO:0007669"/>
    <property type="project" value="TreeGrafter"/>
</dbReference>
<comment type="function">
    <text evidence="7">Metal-dependent phosphatase that shows phosphatase activity against several substrates, including fructose-1-phosphate and fructose-6-phosphate. Its preference for fructose-1-phosphate, a strong glycating agent that causes DNA damage rather than a canonical yeast metabolite, suggests a damage-control function in hexose phosphate metabolism.</text>
</comment>
<dbReference type="Pfam" id="PF01937">
    <property type="entry name" value="ARMT1-like_dom"/>
    <property type="match status" value="1"/>
</dbReference>
<keyword evidence="5 7" id="KW-0464">Manganese</keyword>
<evidence type="ECO:0000256" key="4">
    <source>
        <dbReference type="ARBA" id="ARBA00022801"/>
    </source>
</evidence>
<dbReference type="GO" id="GO:0006974">
    <property type="term" value="P:DNA damage response"/>
    <property type="evidence" value="ECO:0007669"/>
    <property type="project" value="TreeGrafter"/>
</dbReference>
<feature type="compositionally biased region" description="Low complexity" evidence="8">
    <location>
        <begin position="110"/>
        <end position="134"/>
    </location>
</feature>
<name>A0AAD3DHF6_9CHLO</name>
<dbReference type="SUPFAM" id="SSF111321">
    <property type="entry name" value="AF1104-like"/>
    <property type="match status" value="1"/>
</dbReference>
<evidence type="ECO:0000313" key="11">
    <source>
        <dbReference type="Proteomes" id="UP001054857"/>
    </source>
</evidence>
<evidence type="ECO:0000259" key="9">
    <source>
        <dbReference type="Pfam" id="PF01937"/>
    </source>
</evidence>
<organism evidence="10 11">
    <name type="scientific">Astrephomene gubernaculifera</name>
    <dbReference type="NCBI Taxonomy" id="47775"/>
    <lineage>
        <taxon>Eukaryota</taxon>
        <taxon>Viridiplantae</taxon>
        <taxon>Chlorophyta</taxon>
        <taxon>core chlorophytes</taxon>
        <taxon>Chlorophyceae</taxon>
        <taxon>CS clade</taxon>
        <taxon>Chlamydomonadales</taxon>
        <taxon>Astrephomenaceae</taxon>
        <taxon>Astrephomene</taxon>
    </lineage>
</organism>
<dbReference type="GO" id="GO:0046872">
    <property type="term" value="F:metal ion binding"/>
    <property type="evidence" value="ECO:0007669"/>
    <property type="project" value="UniProtKB-UniRule"/>
</dbReference>
<gene>
    <name evidence="10" type="ORF">Agub_g2681</name>
</gene>
<dbReference type="Gene3D" id="3.40.50.10880">
    <property type="entry name" value="Uncharacterised protein PF01937, DUF89, domain 3"/>
    <property type="match status" value="1"/>
</dbReference>
<comment type="similarity">
    <text evidence="2 7">Belongs to the damage-control phosphatase family. Sugar phosphate phosphatase III subfamily.</text>
</comment>